<accession>A0A7M5WSP8</accession>
<dbReference type="OrthoDB" id="422364at2759"/>
<evidence type="ECO:0000256" key="1">
    <source>
        <dbReference type="ARBA" id="ARBA00006850"/>
    </source>
</evidence>
<comment type="function">
    <text evidence="11">Probably involved with other LSm subunits in the general process of degradation of mRNAs.</text>
</comment>
<sequence>MDLMHFVKTRTASLLTELDKKLLVVLRDGRTLIGELMSVDQFANLVLKDTIERIHVGQEYGDIERGVFIVRGENVVLLGEVDTEKEESSTLRKVSMEDILEAQRKDLLEKEEVERKKNILRHERGLPPHMPDMGLDDFA</sequence>
<dbReference type="FunFam" id="2.30.30.100:FF:000021">
    <property type="entry name" value="U6 snRNA-associated Sm-like protein LSm1"/>
    <property type="match status" value="1"/>
</dbReference>
<dbReference type="EnsemblMetazoa" id="CLYHEMT011051.1">
    <property type="protein sequence ID" value="CLYHEMP011051.1"/>
    <property type="gene ID" value="CLYHEMG011051"/>
</dbReference>
<comment type="function">
    <text evidence="8">Plays a role in the degradation of histone mRNAs, the only eukaryotic mRNAs that are not polyadenylated. Probably also part of an LSm subunits-containing complex involved in the general process of mRNA degradation.</text>
</comment>
<evidence type="ECO:0000256" key="11">
    <source>
        <dbReference type="RuleBase" id="RU365047"/>
    </source>
</evidence>
<keyword evidence="3" id="KW-0597">Phosphoprotein</keyword>
<feature type="domain" description="Sm" evidence="12">
    <location>
        <begin position="9"/>
        <end position="84"/>
    </location>
</feature>
<organism evidence="13 14">
    <name type="scientific">Clytia hemisphaerica</name>
    <dbReference type="NCBI Taxonomy" id="252671"/>
    <lineage>
        <taxon>Eukaryota</taxon>
        <taxon>Metazoa</taxon>
        <taxon>Cnidaria</taxon>
        <taxon>Hydrozoa</taxon>
        <taxon>Hydroidolina</taxon>
        <taxon>Leptothecata</taxon>
        <taxon>Obeliida</taxon>
        <taxon>Clytiidae</taxon>
        <taxon>Clytia</taxon>
    </lineage>
</organism>
<name>A0A7M5WSP8_9CNID</name>
<evidence type="ECO:0000259" key="12">
    <source>
        <dbReference type="PROSITE" id="PS52002"/>
    </source>
</evidence>
<evidence type="ECO:0000256" key="10">
    <source>
        <dbReference type="ARBA" id="ARBA00067756"/>
    </source>
</evidence>
<dbReference type="InterPro" id="IPR044642">
    <property type="entry name" value="PTHR15588"/>
</dbReference>
<evidence type="ECO:0000256" key="3">
    <source>
        <dbReference type="ARBA" id="ARBA00022553"/>
    </source>
</evidence>
<keyword evidence="14" id="KW-1185">Reference proteome</keyword>
<gene>
    <name evidence="11" type="primary">LSM1</name>
</gene>
<evidence type="ECO:0000256" key="5">
    <source>
        <dbReference type="ARBA" id="ARBA00022884"/>
    </source>
</evidence>
<dbReference type="SUPFAM" id="SSF50182">
    <property type="entry name" value="Sm-like ribonucleoproteins"/>
    <property type="match status" value="1"/>
</dbReference>
<dbReference type="InterPro" id="IPR010920">
    <property type="entry name" value="LSM_dom_sf"/>
</dbReference>
<dbReference type="PANTHER" id="PTHR15588">
    <property type="entry name" value="LSM1"/>
    <property type="match status" value="1"/>
</dbReference>
<dbReference type="Pfam" id="PF01423">
    <property type="entry name" value="LSM"/>
    <property type="match status" value="1"/>
</dbReference>
<keyword evidence="2 11" id="KW-0963">Cytoplasm</keyword>
<dbReference type="Proteomes" id="UP000594262">
    <property type="component" value="Unplaced"/>
</dbReference>
<comment type="subcellular location">
    <subcellularLocation>
        <location evidence="11">Cytoplasm</location>
    </subcellularLocation>
    <subcellularLocation>
        <location evidence="11">Cytoplasm</location>
        <location evidence="11">P-body</location>
    </subcellularLocation>
</comment>
<dbReference type="SMART" id="SM00651">
    <property type="entry name" value="Sm"/>
    <property type="match status" value="1"/>
</dbReference>
<evidence type="ECO:0000256" key="8">
    <source>
        <dbReference type="ARBA" id="ARBA00056858"/>
    </source>
</evidence>
<keyword evidence="7 11" id="KW-0687">Ribonucleoprotein</keyword>
<dbReference type="GO" id="GO:0000290">
    <property type="term" value="P:deadenylation-dependent decapping of nuclear-transcribed mRNA"/>
    <property type="evidence" value="ECO:0007669"/>
    <property type="project" value="TreeGrafter"/>
</dbReference>
<comment type="similarity">
    <text evidence="1 11">Belongs to the snRNP Sm proteins family.</text>
</comment>
<dbReference type="PROSITE" id="PS52002">
    <property type="entry name" value="SM"/>
    <property type="match status" value="1"/>
</dbReference>
<dbReference type="GO" id="GO:0000932">
    <property type="term" value="C:P-body"/>
    <property type="evidence" value="ECO:0007669"/>
    <property type="project" value="UniProtKB-SubCell"/>
</dbReference>
<keyword evidence="6" id="KW-0508">mRNA splicing</keyword>
<dbReference type="GO" id="GO:0008380">
    <property type="term" value="P:RNA splicing"/>
    <property type="evidence" value="ECO:0007669"/>
    <property type="project" value="UniProtKB-KW"/>
</dbReference>
<keyword evidence="4 11" id="KW-0507">mRNA processing</keyword>
<reference evidence="13" key="1">
    <citation type="submission" date="2021-01" db="UniProtKB">
        <authorList>
            <consortium name="EnsemblMetazoa"/>
        </authorList>
    </citation>
    <scope>IDENTIFICATION</scope>
</reference>
<evidence type="ECO:0000313" key="14">
    <source>
        <dbReference type="Proteomes" id="UP000594262"/>
    </source>
</evidence>
<dbReference type="AlphaFoldDB" id="A0A7M5WSP8"/>
<proteinExistence type="inferred from homology"/>
<dbReference type="GO" id="GO:1990904">
    <property type="term" value="C:ribonucleoprotein complex"/>
    <property type="evidence" value="ECO:0007669"/>
    <property type="project" value="UniProtKB-KW"/>
</dbReference>
<evidence type="ECO:0000256" key="9">
    <source>
        <dbReference type="ARBA" id="ARBA00062159"/>
    </source>
</evidence>
<dbReference type="CDD" id="cd01728">
    <property type="entry name" value="LSm1"/>
    <property type="match status" value="1"/>
</dbReference>
<evidence type="ECO:0000256" key="2">
    <source>
        <dbReference type="ARBA" id="ARBA00022490"/>
    </source>
</evidence>
<evidence type="ECO:0000256" key="6">
    <source>
        <dbReference type="ARBA" id="ARBA00023187"/>
    </source>
</evidence>
<protein>
    <recommendedName>
        <fullName evidence="10 11">U6 snRNA-associated Sm-like protein LSm1</fullName>
    </recommendedName>
</protein>
<evidence type="ECO:0000313" key="13">
    <source>
        <dbReference type="EnsemblMetazoa" id="CLYHEMP011051.1"/>
    </source>
</evidence>
<dbReference type="InterPro" id="IPR034104">
    <property type="entry name" value="Lsm1"/>
</dbReference>
<keyword evidence="5 11" id="KW-0694">RNA-binding</keyword>
<evidence type="ECO:0000256" key="7">
    <source>
        <dbReference type="ARBA" id="ARBA00023274"/>
    </source>
</evidence>
<dbReference type="GO" id="GO:0006397">
    <property type="term" value="P:mRNA processing"/>
    <property type="evidence" value="ECO:0007669"/>
    <property type="project" value="UniProtKB-UniRule"/>
</dbReference>
<dbReference type="InterPro" id="IPR001163">
    <property type="entry name" value="Sm_dom_euk/arc"/>
</dbReference>
<dbReference type="PANTHER" id="PTHR15588:SF8">
    <property type="entry name" value="U6 SNRNA-ASSOCIATED SM-LIKE PROTEIN LSM1"/>
    <property type="match status" value="1"/>
</dbReference>
<dbReference type="GO" id="GO:0003729">
    <property type="term" value="F:mRNA binding"/>
    <property type="evidence" value="ECO:0007669"/>
    <property type="project" value="TreeGrafter"/>
</dbReference>
<dbReference type="Gene3D" id="2.30.30.100">
    <property type="match status" value="1"/>
</dbReference>
<dbReference type="GO" id="GO:1990726">
    <property type="term" value="C:Lsm1-7-Pat1 complex"/>
    <property type="evidence" value="ECO:0007669"/>
    <property type="project" value="TreeGrafter"/>
</dbReference>
<dbReference type="InterPro" id="IPR047575">
    <property type="entry name" value="Sm"/>
</dbReference>
<comment type="subunit">
    <text evidence="9">Interacts with SLBP; interaction with SLBP occurs when histone mRNA is being rapidly degraded during the S phase. LSm subunits form a heteromer with a donut shape.</text>
</comment>
<evidence type="ECO:0000256" key="4">
    <source>
        <dbReference type="ARBA" id="ARBA00022664"/>
    </source>
</evidence>